<reference evidence="9" key="1">
    <citation type="submission" date="2007-08" db="EMBL/GenBank/DDBJ databases">
        <authorList>
            <person name="Gloeckner G."/>
            <person name="Nowack E."/>
            <person name="Melkonian M."/>
        </authorList>
    </citation>
    <scope>NUCLEOTIDE SEQUENCE</scope>
</reference>
<dbReference type="InterPro" id="IPR005886">
    <property type="entry name" value="UDP_G4E"/>
</dbReference>
<dbReference type="EMBL" id="CP000815">
    <property type="protein sequence ID" value="ACB42918.1"/>
    <property type="molecule type" value="Genomic_DNA"/>
</dbReference>
<keyword evidence="7" id="KW-0413">Isomerase</keyword>
<dbReference type="GeneID" id="6481634"/>
<dbReference type="InterPro" id="IPR036291">
    <property type="entry name" value="NAD(P)-bd_dom_sf"/>
</dbReference>
<dbReference type="EC" id="5.1.3.2" evidence="4"/>
<evidence type="ECO:0000256" key="3">
    <source>
        <dbReference type="ARBA" id="ARBA00004947"/>
    </source>
</evidence>
<evidence type="ECO:0000256" key="4">
    <source>
        <dbReference type="ARBA" id="ARBA00013189"/>
    </source>
</evidence>
<comment type="pathway">
    <text evidence="3">Carbohydrate metabolism; galactose metabolism.</text>
</comment>
<dbReference type="RefSeq" id="YP_002049128.1">
    <property type="nucleotide sequence ID" value="NC_011087.1"/>
</dbReference>
<dbReference type="Gene3D" id="3.40.50.720">
    <property type="entry name" value="NAD(P)-binding Rossmann-like Domain"/>
    <property type="match status" value="1"/>
</dbReference>
<evidence type="ECO:0000256" key="5">
    <source>
        <dbReference type="ARBA" id="ARBA00023027"/>
    </source>
</evidence>
<accession>B1X4P9</accession>
<feature type="domain" description="NAD-dependent epimerase/dehydratase" evidence="8">
    <location>
        <begin position="5"/>
        <end position="263"/>
    </location>
</feature>
<keyword evidence="9" id="KW-0934">Plastid</keyword>
<dbReference type="PANTHER" id="PTHR43725">
    <property type="entry name" value="UDP-GLUCOSE 4-EPIMERASE"/>
    <property type="match status" value="1"/>
</dbReference>
<comment type="cofactor">
    <cofactor evidence="2">
        <name>NAD(+)</name>
        <dbReference type="ChEBI" id="CHEBI:57540"/>
    </cofactor>
</comment>
<dbReference type="PANTHER" id="PTHR43725:SF47">
    <property type="entry name" value="UDP-GLUCOSE 4-EPIMERASE"/>
    <property type="match status" value="1"/>
</dbReference>
<reference evidence="9" key="2">
    <citation type="journal article" date="2008" name="Curr. Biol.">
        <title>Chromatophore genome sequence of Paulinella sheds light on acquisition of photosynthesis by eukaryotes.</title>
        <authorList>
            <person name="Nowack E.C.M."/>
            <person name="Melkonian M."/>
            <person name="Gloeckner G."/>
        </authorList>
    </citation>
    <scope>NUCLEOTIDE SEQUENCE [LARGE SCALE GENOMIC DNA]</scope>
</reference>
<evidence type="ECO:0000259" key="8">
    <source>
        <dbReference type="Pfam" id="PF01370"/>
    </source>
</evidence>
<evidence type="ECO:0000313" key="9">
    <source>
        <dbReference type="EMBL" id="ACB42918.1"/>
    </source>
</evidence>
<protein>
    <recommendedName>
        <fullName evidence="4">UDP-glucose 4-epimerase</fullName>
        <ecNumber evidence="4">5.1.3.2</ecNumber>
    </recommendedName>
</protein>
<dbReference type="InterPro" id="IPR020904">
    <property type="entry name" value="Sc_DH/Rdtase_CS"/>
</dbReference>
<dbReference type="PROSITE" id="PS00061">
    <property type="entry name" value="ADH_SHORT"/>
    <property type="match status" value="1"/>
</dbReference>
<dbReference type="GO" id="GO:0006012">
    <property type="term" value="P:galactose metabolic process"/>
    <property type="evidence" value="ECO:0007669"/>
    <property type="project" value="UniProtKB-KW"/>
</dbReference>
<proteinExistence type="predicted"/>
<dbReference type="GO" id="GO:0005829">
    <property type="term" value="C:cytosol"/>
    <property type="evidence" value="ECO:0007669"/>
    <property type="project" value="TreeGrafter"/>
</dbReference>
<sequence length="350" mass="38116">MANLLITGGAGFIGSHTCLVFLEAGHELIVIDNFINSSPEAIKRVVQLADAHHRLTLVEGDICVEADVEKAFTSFRRKNFLFHSSIDAVIHFAGLKAVGESRTNPLDYWGVNVNGSYTLLKVMAAHGCRTIVFSSSATLYGYPQRVPIPEDAPIAPINPYGQSKAAVEQLLADLAASETGWRIARLRYFNPVGAHPSGMIGEDPCGIPNNLFPFISQVAAGRRINLKVFGNDWPTFDGTAIRDYIHVLDLAAGHLITLETLLSEKPQMLTLNLGSGVGLSVLEVVAEFEAVCGQPIPYEIVTRRFGDAAKTVADSSLAETRIGWRTTRNLTEMCRDGWAWQSANPYGYAN</sequence>
<dbReference type="Gene3D" id="3.90.25.10">
    <property type="entry name" value="UDP-galactose 4-epimerase, domain 1"/>
    <property type="match status" value="1"/>
</dbReference>
<geneLocation type="organellar chromatophore" evidence="9"/>
<keyword evidence="6" id="KW-0299">Galactose metabolism</keyword>
<comment type="catalytic activity">
    <reaction evidence="1">
        <text>UDP-alpha-D-glucose = UDP-alpha-D-galactose</text>
        <dbReference type="Rhea" id="RHEA:22168"/>
        <dbReference type="ChEBI" id="CHEBI:58885"/>
        <dbReference type="ChEBI" id="CHEBI:66914"/>
        <dbReference type="EC" id="5.1.3.2"/>
    </reaction>
</comment>
<evidence type="ECO:0000256" key="7">
    <source>
        <dbReference type="ARBA" id="ARBA00023235"/>
    </source>
</evidence>
<dbReference type="Pfam" id="PF01370">
    <property type="entry name" value="Epimerase"/>
    <property type="match status" value="1"/>
</dbReference>
<dbReference type="SUPFAM" id="SSF51735">
    <property type="entry name" value="NAD(P)-binding Rossmann-fold domains"/>
    <property type="match status" value="1"/>
</dbReference>
<gene>
    <name evidence="9" type="primary">galE</name>
    <name evidence="9" type="ordered locus">PCC_0480</name>
</gene>
<evidence type="ECO:0000256" key="2">
    <source>
        <dbReference type="ARBA" id="ARBA00001911"/>
    </source>
</evidence>
<keyword evidence="5" id="KW-0520">NAD</keyword>
<name>B1X4P9_PAUCH</name>
<dbReference type="NCBIfam" id="TIGR01179">
    <property type="entry name" value="galE"/>
    <property type="match status" value="1"/>
</dbReference>
<dbReference type="GO" id="GO:0003978">
    <property type="term" value="F:UDP-glucose 4-epimerase activity"/>
    <property type="evidence" value="ECO:0007669"/>
    <property type="project" value="UniProtKB-EC"/>
</dbReference>
<keyword evidence="6" id="KW-0119">Carbohydrate metabolism</keyword>
<organism evidence="9">
    <name type="scientific">Paulinella chromatophora</name>
    <dbReference type="NCBI Taxonomy" id="39717"/>
    <lineage>
        <taxon>Eukaryota</taxon>
        <taxon>Sar</taxon>
        <taxon>Rhizaria</taxon>
        <taxon>Cercozoa</taxon>
        <taxon>Imbricatea</taxon>
        <taxon>Silicofilosea</taxon>
        <taxon>Euglyphida</taxon>
        <taxon>Paulinellidae</taxon>
        <taxon>Paulinella</taxon>
    </lineage>
</organism>
<evidence type="ECO:0000256" key="6">
    <source>
        <dbReference type="ARBA" id="ARBA00023144"/>
    </source>
</evidence>
<dbReference type="CDD" id="cd05247">
    <property type="entry name" value="UDP_G4E_1_SDR_e"/>
    <property type="match status" value="1"/>
</dbReference>
<dbReference type="InterPro" id="IPR001509">
    <property type="entry name" value="Epimerase_deHydtase"/>
</dbReference>
<evidence type="ECO:0000256" key="1">
    <source>
        <dbReference type="ARBA" id="ARBA00000083"/>
    </source>
</evidence>
<dbReference type="AlphaFoldDB" id="B1X4P9"/>
<dbReference type="NCBIfam" id="NF007956">
    <property type="entry name" value="PRK10675.1"/>
    <property type="match status" value="1"/>
</dbReference>